<proteinExistence type="predicted"/>
<dbReference type="SUPFAM" id="SSF52980">
    <property type="entry name" value="Restriction endonuclease-like"/>
    <property type="match status" value="1"/>
</dbReference>
<dbReference type="CDD" id="cd22340">
    <property type="entry name" value="NgoMIV-like"/>
    <property type="match status" value="1"/>
</dbReference>
<name>A0A2I1I150_9ACTO</name>
<dbReference type="InterPro" id="IPR037083">
    <property type="entry name" value="NgoMIV_sf"/>
</dbReference>
<keyword evidence="1" id="KW-0378">Hydrolase</keyword>
<dbReference type="Gene3D" id="3.40.50.10010">
    <property type="entry name" value="Type-2 restriction enzyme NgoMIV"/>
    <property type="match status" value="1"/>
</dbReference>
<dbReference type="AlphaFoldDB" id="A0A2I1I150"/>
<evidence type="ECO:0000313" key="2">
    <source>
        <dbReference type="Proteomes" id="UP000234198"/>
    </source>
</evidence>
<evidence type="ECO:0000313" key="1">
    <source>
        <dbReference type="EMBL" id="PKY64856.1"/>
    </source>
</evidence>
<dbReference type="GO" id="GO:0009036">
    <property type="term" value="F:type II site-specific deoxyribonuclease activity"/>
    <property type="evidence" value="ECO:0007669"/>
    <property type="project" value="InterPro"/>
</dbReference>
<gene>
    <name evidence="1" type="ORF">CYJ22_03650</name>
</gene>
<organism evidence="1 2">
    <name type="scientific">Schaalia odontolytica</name>
    <dbReference type="NCBI Taxonomy" id="1660"/>
    <lineage>
        <taxon>Bacteria</taxon>
        <taxon>Bacillati</taxon>
        <taxon>Actinomycetota</taxon>
        <taxon>Actinomycetes</taxon>
        <taxon>Actinomycetales</taxon>
        <taxon>Actinomycetaceae</taxon>
        <taxon>Schaalia</taxon>
    </lineage>
</organism>
<dbReference type="Pfam" id="PF09015">
    <property type="entry name" value="NgoMIV_restric"/>
    <property type="match status" value="1"/>
</dbReference>
<reference evidence="1 2" key="1">
    <citation type="submission" date="2017-12" db="EMBL/GenBank/DDBJ databases">
        <title>Phylogenetic diversity of female urinary microbiome.</title>
        <authorList>
            <person name="Thomas-White K."/>
            <person name="Wolfe A.J."/>
        </authorList>
    </citation>
    <scope>NUCLEOTIDE SEQUENCE [LARGE SCALE GENOMIC DNA]</scope>
    <source>
        <strain evidence="1 2">UMB0018</strain>
    </source>
</reference>
<dbReference type="InterPro" id="IPR015105">
    <property type="entry name" value="NgoMIV"/>
</dbReference>
<dbReference type="GO" id="GO:0009307">
    <property type="term" value="P:DNA restriction-modification system"/>
    <property type="evidence" value="ECO:0007669"/>
    <property type="project" value="InterPro"/>
</dbReference>
<comment type="caution">
    <text evidence="1">The sequence shown here is derived from an EMBL/GenBank/DDBJ whole genome shotgun (WGS) entry which is preliminary data.</text>
</comment>
<accession>A0A2I1I150</accession>
<keyword evidence="1" id="KW-0540">Nuclease</keyword>
<dbReference type="EMBL" id="PKKM01000004">
    <property type="protein sequence ID" value="PKY64856.1"/>
    <property type="molecule type" value="Genomic_DNA"/>
</dbReference>
<dbReference type="Proteomes" id="UP000234198">
    <property type="component" value="Unassembled WGS sequence"/>
</dbReference>
<sequence>MSLNLSRARTLFHRDLIGSKTLSVDSAGIASNADKSQKLSCELALGIARALGTPQGGEKLNGQSSGQNFEEAVSAFLSETFPALSALRPGRWNVINVGSSRRGHSLSQYEPYRHLDELAAAIIETPALAAILGNSYDISPDVLVVRQPIGQQELNDSGIVVDGVASYSPLLAHNQSSAIIHAVVSCKWTLRSDRAQNARSEALNLIRNRKGRTPHIVVVTGEPTPSRLSSLALGTGDIDTVYHFALPELIAATQVSGNEEAIKTLDTLVTGQRLRDIADLPLDLAI</sequence>
<dbReference type="InterPro" id="IPR011335">
    <property type="entry name" value="Restrct_endonuc-II-like"/>
</dbReference>
<keyword evidence="1" id="KW-0255">Endonuclease</keyword>
<protein>
    <submittedName>
        <fullName evidence="1">Restriction endonuclease</fullName>
    </submittedName>
</protein>
<dbReference type="RefSeq" id="WP_101601172.1">
    <property type="nucleotide sequence ID" value="NZ_PKKM01000004.1"/>
</dbReference>